<dbReference type="Gene3D" id="3.40.50.300">
    <property type="entry name" value="P-loop containing nucleotide triphosphate hydrolases"/>
    <property type="match status" value="1"/>
</dbReference>
<dbReference type="SUPFAM" id="SSF52540">
    <property type="entry name" value="P-loop containing nucleoside triphosphate hydrolases"/>
    <property type="match status" value="1"/>
</dbReference>
<dbReference type="InterPro" id="IPR027417">
    <property type="entry name" value="P-loop_NTPase"/>
</dbReference>
<name>A0A9X6GGF5_BACCE</name>
<evidence type="ECO:0000313" key="1">
    <source>
        <dbReference type="EMBL" id="OOR75434.1"/>
    </source>
</evidence>
<protein>
    <submittedName>
        <fullName evidence="1">Uncharacterized protein</fullName>
    </submittedName>
</protein>
<proteinExistence type="predicted"/>
<dbReference type="AlphaFoldDB" id="A0A9X6GGF5"/>
<evidence type="ECO:0000313" key="2">
    <source>
        <dbReference type="Proteomes" id="UP000190641"/>
    </source>
</evidence>
<dbReference type="Proteomes" id="UP000190641">
    <property type="component" value="Unassembled WGS sequence"/>
</dbReference>
<reference evidence="1 2" key="1">
    <citation type="submission" date="2017-01" db="EMBL/GenBank/DDBJ databases">
        <title>Bacillus cereus isolates.</title>
        <authorList>
            <person name="Beno S.M."/>
        </authorList>
    </citation>
    <scope>NUCLEOTIDE SEQUENCE [LARGE SCALE GENOMIC DNA]</scope>
    <source>
        <strain evidence="1 2">FSL K6-1030</strain>
    </source>
</reference>
<accession>A0A9X6GGF5</accession>
<sequence length="178" mass="20339">MNGMFIGRSEKSLNFIKPECYDRSKSNVLVTETAGKGISPHSVFAEENRNILVRGSVGKGKTWLLKQSINIMILEDVQLTLLDGCGEYQEYEEQVCVIPFAHEGVFLTLSEQQQCKQSQVVVIDEMMKWYRQDSERFLTFLEELEQLNIGIIASCQEEPPPELAVKFGEPYHLDEEQS</sequence>
<gene>
    <name evidence="1" type="ORF">BLX06_08895</name>
</gene>
<organism evidence="1 2">
    <name type="scientific">Bacillus cereus</name>
    <dbReference type="NCBI Taxonomy" id="1396"/>
    <lineage>
        <taxon>Bacteria</taxon>
        <taxon>Bacillati</taxon>
        <taxon>Bacillota</taxon>
        <taxon>Bacilli</taxon>
        <taxon>Bacillales</taxon>
        <taxon>Bacillaceae</taxon>
        <taxon>Bacillus</taxon>
        <taxon>Bacillus cereus group</taxon>
    </lineage>
</organism>
<comment type="caution">
    <text evidence="1">The sequence shown here is derived from an EMBL/GenBank/DDBJ whole genome shotgun (WGS) entry which is preliminary data.</text>
</comment>
<dbReference type="EMBL" id="MUAU01000019">
    <property type="protein sequence ID" value="OOR75434.1"/>
    <property type="molecule type" value="Genomic_DNA"/>
</dbReference>